<protein>
    <recommendedName>
        <fullName evidence="2">Ribonuclease H1 N-terminal domain-containing protein</fullName>
    </recommendedName>
</protein>
<feature type="domain" description="Ribonuclease H1 N-terminal" evidence="2">
    <location>
        <begin position="145"/>
        <end position="187"/>
    </location>
</feature>
<dbReference type="InterPro" id="IPR037056">
    <property type="entry name" value="RNase_H1_N_sf"/>
</dbReference>
<evidence type="ECO:0000256" key="1">
    <source>
        <dbReference type="SAM" id="MobiDB-lite"/>
    </source>
</evidence>
<dbReference type="SUPFAM" id="SSF55658">
    <property type="entry name" value="L9 N-domain-like"/>
    <property type="match status" value="1"/>
</dbReference>
<name>A0AA39JBP1_ARMTA</name>
<evidence type="ECO:0000259" key="2">
    <source>
        <dbReference type="Pfam" id="PF01693"/>
    </source>
</evidence>
<dbReference type="GeneID" id="85362128"/>
<evidence type="ECO:0000313" key="3">
    <source>
        <dbReference type="EMBL" id="KAK0437743.1"/>
    </source>
</evidence>
<gene>
    <name evidence="3" type="ORF">EV420DRAFT_1651723</name>
</gene>
<dbReference type="Gene3D" id="3.40.970.10">
    <property type="entry name" value="Ribonuclease H1, N-terminal domain"/>
    <property type="match status" value="1"/>
</dbReference>
<dbReference type="Pfam" id="PF01693">
    <property type="entry name" value="Cauli_VI"/>
    <property type="match status" value="1"/>
</dbReference>
<dbReference type="InterPro" id="IPR009027">
    <property type="entry name" value="Ribosomal_bL9/RNase_H1_N"/>
</dbReference>
<dbReference type="RefSeq" id="XP_060322687.1">
    <property type="nucleotide sequence ID" value="XM_060478580.1"/>
</dbReference>
<keyword evidence="4" id="KW-1185">Reference proteome</keyword>
<evidence type="ECO:0000313" key="4">
    <source>
        <dbReference type="Proteomes" id="UP001175211"/>
    </source>
</evidence>
<feature type="compositionally biased region" description="Low complexity" evidence="1">
    <location>
        <begin position="99"/>
        <end position="127"/>
    </location>
</feature>
<organism evidence="3 4">
    <name type="scientific">Armillaria tabescens</name>
    <name type="common">Ringless honey mushroom</name>
    <name type="synonym">Agaricus tabescens</name>
    <dbReference type="NCBI Taxonomy" id="1929756"/>
    <lineage>
        <taxon>Eukaryota</taxon>
        <taxon>Fungi</taxon>
        <taxon>Dikarya</taxon>
        <taxon>Basidiomycota</taxon>
        <taxon>Agaricomycotina</taxon>
        <taxon>Agaricomycetes</taxon>
        <taxon>Agaricomycetidae</taxon>
        <taxon>Agaricales</taxon>
        <taxon>Marasmiineae</taxon>
        <taxon>Physalacriaceae</taxon>
        <taxon>Desarmillaria</taxon>
    </lineage>
</organism>
<accession>A0AA39JBP1</accession>
<sequence length="202" mass="20837">MTQFTLEQLASVLAALGITPPEATPTTHNPDSPVNDKKAASTVEVPLHSFYCFNCAFPNVVPVNAIPITTAVVQPARHGSAPVRRDSPLTGLPSTSPVSAPMAQATVAPAPASSPTTTTDPTTVAPTIQGSSIPGPSTVRASEGPWYAVSKGLAVGVFQGWQNISPLVTGVCRACYFHHSSQAAAQEAFNQAVATATVEILH</sequence>
<dbReference type="AlphaFoldDB" id="A0AA39JBP1"/>
<dbReference type="InterPro" id="IPR011320">
    <property type="entry name" value="RNase_H1_N"/>
</dbReference>
<proteinExistence type="predicted"/>
<reference evidence="3" key="1">
    <citation type="submission" date="2023-06" db="EMBL/GenBank/DDBJ databases">
        <authorList>
            <consortium name="Lawrence Berkeley National Laboratory"/>
            <person name="Ahrendt S."/>
            <person name="Sahu N."/>
            <person name="Indic B."/>
            <person name="Wong-Bajracharya J."/>
            <person name="Merenyi Z."/>
            <person name="Ke H.-M."/>
            <person name="Monk M."/>
            <person name="Kocsube S."/>
            <person name="Drula E."/>
            <person name="Lipzen A."/>
            <person name="Balint B."/>
            <person name="Henrissat B."/>
            <person name="Andreopoulos B."/>
            <person name="Martin F.M."/>
            <person name="Harder C.B."/>
            <person name="Rigling D."/>
            <person name="Ford K.L."/>
            <person name="Foster G.D."/>
            <person name="Pangilinan J."/>
            <person name="Papanicolaou A."/>
            <person name="Barry K."/>
            <person name="LaButti K."/>
            <person name="Viragh M."/>
            <person name="Koriabine M."/>
            <person name="Yan M."/>
            <person name="Riley R."/>
            <person name="Champramary S."/>
            <person name="Plett K.L."/>
            <person name="Tsai I.J."/>
            <person name="Slot J."/>
            <person name="Sipos G."/>
            <person name="Plett J."/>
            <person name="Nagy L.G."/>
            <person name="Grigoriev I.V."/>
        </authorList>
    </citation>
    <scope>NUCLEOTIDE SEQUENCE</scope>
    <source>
        <strain evidence="3">CCBAS 213</strain>
    </source>
</reference>
<feature type="region of interest" description="Disordered" evidence="1">
    <location>
        <begin position="78"/>
        <end position="136"/>
    </location>
</feature>
<comment type="caution">
    <text evidence="3">The sequence shown here is derived from an EMBL/GenBank/DDBJ whole genome shotgun (WGS) entry which is preliminary data.</text>
</comment>
<dbReference type="Proteomes" id="UP001175211">
    <property type="component" value="Unassembled WGS sequence"/>
</dbReference>
<dbReference type="EMBL" id="JAUEPS010000104">
    <property type="protein sequence ID" value="KAK0437743.1"/>
    <property type="molecule type" value="Genomic_DNA"/>
</dbReference>